<keyword evidence="3 8" id="KW-0694">RNA-binding</keyword>
<evidence type="ECO:0000313" key="10">
    <source>
        <dbReference type="Proteomes" id="UP000019754"/>
    </source>
</evidence>
<dbReference type="RefSeq" id="WP_042343108.1">
    <property type="nucleotide sequence ID" value="NZ_AORC01000011.1"/>
</dbReference>
<evidence type="ECO:0000256" key="6">
    <source>
        <dbReference type="ARBA" id="ARBA00035104"/>
    </source>
</evidence>
<dbReference type="HOGENOM" id="CLU_113441_5_3_11"/>
<reference evidence="9 10" key="1">
    <citation type="journal article" date="2013" name="Genome Announc.">
        <title>Draft genome sequence of an Actinobacterium, Brachybacterium muris strain UCD-AY4.</title>
        <authorList>
            <person name="Lo J.R."/>
            <person name="Lang J.M."/>
            <person name="Darling A.E."/>
            <person name="Eisen J.A."/>
            <person name="Coil D.A."/>
        </authorList>
    </citation>
    <scope>NUCLEOTIDE SEQUENCE [LARGE SCALE GENOMIC DNA]</scope>
    <source>
        <strain evidence="9 10">UCD-AY4</strain>
    </source>
</reference>
<dbReference type="GO" id="GO:0006412">
    <property type="term" value="P:translation"/>
    <property type="evidence" value="ECO:0007669"/>
    <property type="project" value="UniProtKB-UniRule"/>
</dbReference>
<keyword evidence="5 8" id="KW-0687">Ribonucleoprotein</keyword>
<dbReference type="GO" id="GO:1990904">
    <property type="term" value="C:ribonucleoprotein complex"/>
    <property type="evidence" value="ECO:0007669"/>
    <property type="project" value="UniProtKB-KW"/>
</dbReference>
<proteinExistence type="inferred from homology"/>
<dbReference type="EMBL" id="AORC01000011">
    <property type="protein sequence ID" value="EYT48969.1"/>
    <property type="molecule type" value="Genomic_DNA"/>
</dbReference>
<dbReference type="NCBIfam" id="TIGR00166">
    <property type="entry name" value="S6"/>
    <property type="match status" value="1"/>
</dbReference>
<dbReference type="SUPFAM" id="SSF54995">
    <property type="entry name" value="Ribosomal protein S6"/>
    <property type="match status" value="1"/>
</dbReference>
<evidence type="ECO:0000256" key="1">
    <source>
        <dbReference type="ARBA" id="ARBA00009512"/>
    </source>
</evidence>
<dbReference type="PANTHER" id="PTHR21011:SF1">
    <property type="entry name" value="SMALL RIBOSOMAL SUBUNIT PROTEIN BS6M"/>
    <property type="match status" value="1"/>
</dbReference>
<dbReference type="InterPro" id="IPR020814">
    <property type="entry name" value="Ribosomal_S6_plastid/chlpt"/>
</dbReference>
<keyword evidence="2 8" id="KW-0699">rRNA-binding</keyword>
<dbReference type="GO" id="GO:0005840">
    <property type="term" value="C:ribosome"/>
    <property type="evidence" value="ECO:0007669"/>
    <property type="project" value="UniProtKB-KW"/>
</dbReference>
<evidence type="ECO:0000313" key="9">
    <source>
        <dbReference type="EMBL" id="EYT48969.1"/>
    </source>
</evidence>
<dbReference type="InterPro" id="IPR000529">
    <property type="entry name" value="Ribosomal_bS6"/>
</dbReference>
<dbReference type="OrthoDB" id="9812702at2"/>
<dbReference type="FunFam" id="3.30.70.60:FF:000002">
    <property type="entry name" value="30S ribosomal protein S6"/>
    <property type="match status" value="1"/>
</dbReference>
<dbReference type="PANTHER" id="PTHR21011">
    <property type="entry name" value="MITOCHONDRIAL 28S RIBOSOMAL PROTEIN S6"/>
    <property type="match status" value="1"/>
</dbReference>
<dbReference type="Gene3D" id="3.30.70.60">
    <property type="match status" value="1"/>
</dbReference>
<dbReference type="GO" id="GO:0070181">
    <property type="term" value="F:small ribosomal subunit rRNA binding"/>
    <property type="evidence" value="ECO:0007669"/>
    <property type="project" value="TreeGrafter"/>
</dbReference>
<comment type="similarity">
    <text evidence="1 8">Belongs to the bacterial ribosomal protein bS6 family.</text>
</comment>
<keyword evidence="10" id="KW-1185">Reference proteome</keyword>
<dbReference type="Proteomes" id="UP000019754">
    <property type="component" value="Unassembled WGS sequence"/>
</dbReference>
<gene>
    <name evidence="8" type="primary">rpsF</name>
    <name evidence="9" type="ORF">D641_0110045</name>
</gene>
<evidence type="ECO:0000256" key="7">
    <source>
        <dbReference type="ARBA" id="ARBA00035294"/>
    </source>
</evidence>
<dbReference type="InterPro" id="IPR035980">
    <property type="entry name" value="Ribosomal_bS6_sf"/>
</dbReference>
<keyword evidence="4 8" id="KW-0689">Ribosomal protein</keyword>
<comment type="function">
    <text evidence="6 8">Binds together with bS18 to 16S ribosomal RNA.</text>
</comment>
<evidence type="ECO:0000256" key="8">
    <source>
        <dbReference type="HAMAP-Rule" id="MF_00360"/>
    </source>
</evidence>
<comment type="caution">
    <text evidence="9">The sequence shown here is derived from an EMBL/GenBank/DDBJ whole genome shotgun (WGS) entry which is preliminary data.</text>
</comment>
<dbReference type="AlphaFoldDB" id="A0A022KT48"/>
<sequence length="110" mass="12151">MRTYEMVVILDPSVDERTVSGTFEKLVQVVPAEGGTVDNVDVWGKRKFAYEIDKKSEGIYIVLTFTAEPATAKELDRQLGLNESVLRTKLMRVDETKTAGAAQPAADESN</sequence>
<dbReference type="GO" id="GO:0005737">
    <property type="term" value="C:cytoplasm"/>
    <property type="evidence" value="ECO:0007669"/>
    <property type="project" value="UniProtKB-ARBA"/>
</dbReference>
<dbReference type="InterPro" id="IPR014717">
    <property type="entry name" value="Transl_elong_EF1B/ribsomal_bS6"/>
</dbReference>
<protein>
    <recommendedName>
        <fullName evidence="7 8">Small ribosomal subunit protein bS6</fullName>
    </recommendedName>
</protein>
<organism evidence="9 10">
    <name type="scientific">Brachybacterium muris UCD-AY4</name>
    <dbReference type="NCBI Taxonomy" id="1249481"/>
    <lineage>
        <taxon>Bacteria</taxon>
        <taxon>Bacillati</taxon>
        <taxon>Actinomycetota</taxon>
        <taxon>Actinomycetes</taxon>
        <taxon>Micrococcales</taxon>
        <taxon>Dermabacteraceae</taxon>
        <taxon>Brachybacterium</taxon>
    </lineage>
</organism>
<evidence type="ECO:0000256" key="3">
    <source>
        <dbReference type="ARBA" id="ARBA00022884"/>
    </source>
</evidence>
<dbReference type="HAMAP" id="MF_00360">
    <property type="entry name" value="Ribosomal_bS6"/>
    <property type="match status" value="1"/>
</dbReference>
<accession>A0A022KT48</accession>
<dbReference type="Pfam" id="PF01250">
    <property type="entry name" value="Ribosomal_S6"/>
    <property type="match status" value="1"/>
</dbReference>
<dbReference type="CDD" id="cd00473">
    <property type="entry name" value="bS6"/>
    <property type="match status" value="1"/>
</dbReference>
<name>A0A022KT48_9MICO</name>
<evidence type="ECO:0000256" key="2">
    <source>
        <dbReference type="ARBA" id="ARBA00022730"/>
    </source>
</evidence>
<evidence type="ECO:0000256" key="5">
    <source>
        <dbReference type="ARBA" id="ARBA00023274"/>
    </source>
</evidence>
<dbReference type="GO" id="GO:0003735">
    <property type="term" value="F:structural constituent of ribosome"/>
    <property type="evidence" value="ECO:0007669"/>
    <property type="project" value="InterPro"/>
</dbReference>
<evidence type="ECO:0000256" key="4">
    <source>
        <dbReference type="ARBA" id="ARBA00022980"/>
    </source>
</evidence>
<dbReference type="STRING" id="1249481.D641_0110045"/>